<comment type="subcellular location">
    <subcellularLocation>
        <location evidence="2">Cell membrane</location>
        <topology evidence="2">Multi-pass membrane protein</topology>
    </subcellularLocation>
</comment>
<feature type="modified residue" description="4-aspartylphosphate" evidence="17">
    <location>
        <position position="502"/>
    </location>
</feature>
<proteinExistence type="predicted"/>
<dbReference type="Pfam" id="PF00989">
    <property type="entry name" value="PAS"/>
    <property type="match status" value="1"/>
</dbReference>
<dbReference type="Pfam" id="PF00072">
    <property type="entry name" value="Response_reg"/>
    <property type="match status" value="1"/>
</dbReference>
<evidence type="ECO:0000313" key="25">
    <source>
        <dbReference type="Proteomes" id="UP000198984"/>
    </source>
</evidence>
<evidence type="ECO:0000256" key="11">
    <source>
        <dbReference type="ARBA" id="ARBA00022989"/>
    </source>
</evidence>
<dbReference type="InterPro" id="IPR035965">
    <property type="entry name" value="PAS-like_dom_sf"/>
</dbReference>
<evidence type="ECO:0000256" key="16">
    <source>
        <dbReference type="PROSITE-ProRule" id="PRU00110"/>
    </source>
</evidence>
<dbReference type="SMART" id="SM00091">
    <property type="entry name" value="PAS"/>
    <property type="match status" value="1"/>
</dbReference>
<evidence type="ECO:0000256" key="5">
    <source>
        <dbReference type="ARBA" id="ARBA00022553"/>
    </source>
</evidence>
<evidence type="ECO:0000256" key="18">
    <source>
        <dbReference type="SAM" id="Phobius"/>
    </source>
</evidence>
<dbReference type="CDD" id="cd17546">
    <property type="entry name" value="REC_hyHK_CKI1_RcsC-like"/>
    <property type="match status" value="1"/>
</dbReference>
<evidence type="ECO:0000256" key="13">
    <source>
        <dbReference type="ARBA" id="ARBA00023136"/>
    </source>
</evidence>
<feature type="domain" description="Response regulatory" evidence="20">
    <location>
        <begin position="453"/>
        <end position="567"/>
    </location>
</feature>
<evidence type="ECO:0000256" key="12">
    <source>
        <dbReference type="ARBA" id="ARBA00023012"/>
    </source>
</evidence>
<evidence type="ECO:0000259" key="19">
    <source>
        <dbReference type="PROSITE" id="PS50109"/>
    </source>
</evidence>
<dbReference type="CDD" id="cd16922">
    <property type="entry name" value="HATPase_EvgS-ArcB-TorS-like"/>
    <property type="match status" value="1"/>
</dbReference>
<feature type="domain" description="PAS" evidence="21">
    <location>
        <begin position="63"/>
        <end position="133"/>
    </location>
</feature>
<dbReference type="RefSeq" id="WP_202909129.1">
    <property type="nucleotide sequence ID" value="NZ_FOBB01000001.1"/>
</dbReference>
<keyword evidence="12" id="KW-0902">Two-component regulatory system</keyword>
<dbReference type="SUPFAM" id="SSF52172">
    <property type="entry name" value="CheY-like"/>
    <property type="match status" value="1"/>
</dbReference>
<dbReference type="AlphaFoldDB" id="A0A1H7JHC5"/>
<keyword evidence="4" id="KW-1003">Cell membrane</keyword>
<dbReference type="Pfam" id="PF02518">
    <property type="entry name" value="HATPase_c"/>
    <property type="match status" value="1"/>
</dbReference>
<evidence type="ECO:0000259" key="21">
    <source>
        <dbReference type="PROSITE" id="PS50112"/>
    </source>
</evidence>
<reference evidence="24 25" key="1">
    <citation type="submission" date="2016-10" db="EMBL/GenBank/DDBJ databases">
        <authorList>
            <person name="de Groot N.N."/>
        </authorList>
    </citation>
    <scope>NUCLEOTIDE SEQUENCE [LARGE SCALE GENOMIC DNA]</scope>
    <source>
        <strain evidence="24 25">DSM 21039</strain>
    </source>
</reference>
<feature type="domain" description="PAC" evidence="22">
    <location>
        <begin position="137"/>
        <end position="188"/>
    </location>
</feature>
<dbReference type="InterPro" id="IPR000700">
    <property type="entry name" value="PAS-assoc_C"/>
</dbReference>
<dbReference type="InterPro" id="IPR008207">
    <property type="entry name" value="Sig_transdc_His_kin_Hpt_dom"/>
</dbReference>
<evidence type="ECO:0000256" key="8">
    <source>
        <dbReference type="ARBA" id="ARBA00022741"/>
    </source>
</evidence>
<evidence type="ECO:0000259" key="20">
    <source>
        <dbReference type="PROSITE" id="PS50110"/>
    </source>
</evidence>
<dbReference type="FunFam" id="3.30.565.10:FF:000010">
    <property type="entry name" value="Sensor histidine kinase RcsC"/>
    <property type="match status" value="1"/>
</dbReference>
<keyword evidence="5 17" id="KW-0597">Phosphoprotein</keyword>
<accession>A0A1H7JHC5</accession>
<feature type="modified residue" description="Phosphohistidine" evidence="16">
    <location>
        <position position="626"/>
    </location>
</feature>
<dbReference type="Proteomes" id="UP000198984">
    <property type="component" value="Unassembled WGS sequence"/>
</dbReference>
<keyword evidence="11 18" id="KW-1133">Transmembrane helix</keyword>
<evidence type="ECO:0000259" key="23">
    <source>
        <dbReference type="PROSITE" id="PS50894"/>
    </source>
</evidence>
<evidence type="ECO:0000256" key="15">
    <source>
        <dbReference type="ARBA" id="ARBA00068150"/>
    </source>
</evidence>
<evidence type="ECO:0000256" key="1">
    <source>
        <dbReference type="ARBA" id="ARBA00000085"/>
    </source>
</evidence>
<dbReference type="Gene3D" id="3.40.50.2300">
    <property type="match status" value="1"/>
</dbReference>
<dbReference type="SMART" id="SM00388">
    <property type="entry name" value="HisKA"/>
    <property type="match status" value="1"/>
</dbReference>
<evidence type="ECO:0000256" key="4">
    <source>
        <dbReference type="ARBA" id="ARBA00022475"/>
    </source>
</evidence>
<evidence type="ECO:0000256" key="7">
    <source>
        <dbReference type="ARBA" id="ARBA00022692"/>
    </source>
</evidence>
<keyword evidence="6" id="KW-0808">Transferase</keyword>
<keyword evidence="13 18" id="KW-0472">Membrane</keyword>
<dbReference type="GO" id="GO:0005886">
    <property type="term" value="C:plasma membrane"/>
    <property type="evidence" value="ECO:0007669"/>
    <property type="project" value="UniProtKB-SubCell"/>
</dbReference>
<dbReference type="PRINTS" id="PR00344">
    <property type="entry name" value="BCTRLSENSOR"/>
</dbReference>
<evidence type="ECO:0000313" key="24">
    <source>
        <dbReference type="EMBL" id="SEK72835.1"/>
    </source>
</evidence>
<dbReference type="InterPro" id="IPR003661">
    <property type="entry name" value="HisK_dim/P_dom"/>
</dbReference>
<dbReference type="PROSITE" id="PS50109">
    <property type="entry name" value="HIS_KIN"/>
    <property type="match status" value="1"/>
</dbReference>
<comment type="catalytic activity">
    <reaction evidence="1">
        <text>ATP + protein L-histidine = ADP + protein N-phospho-L-histidine.</text>
        <dbReference type="EC" id="2.7.13.3"/>
    </reaction>
</comment>
<dbReference type="PANTHER" id="PTHR45339:SF1">
    <property type="entry name" value="HYBRID SIGNAL TRANSDUCTION HISTIDINE KINASE J"/>
    <property type="match status" value="1"/>
</dbReference>
<dbReference type="CDD" id="cd00130">
    <property type="entry name" value="PAS"/>
    <property type="match status" value="1"/>
</dbReference>
<evidence type="ECO:0000256" key="9">
    <source>
        <dbReference type="ARBA" id="ARBA00022777"/>
    </source>
</evidence>
<gene>
    <name evidence="24" type="ORF">SAMN04488505_101778</name>
</gene>
<dbReference type="PROSITE" id="PS50894">
    <property type="entry name" value="HPT"/>
    <property type="match status" value="1"/>
</dbReference>
<keyword evidence="8" id="KW-0547">Nucleotide-binding</keyword>
<dbReference type="InterPro" id="IPR036641">
    <property type="entry name" value="HPT_dom_sf"/>
</dbReference>
<dbReference type="SMART" id="SM00086">
    <property type="entry name" value="PAC"/>
    <property type="match status" value="1"/>
</dbReference>
<dbReference type="SUPFAM" id="SSF47226">
    <property type="entry name" value="Histidine-containing phosphotransfer domain, HPT domain"/>
    <property type="match status" value="1"/>
</dbReference>
<dbReference type="Gene3D" id="3.30.565.10">
    <property type="entry name" value="Histidine kinase-like ATPase, C-terminal domain"/>
    <property type="match status" value="1"/>
</dbReference>
<organism evidence="24 25">
    <name type="scientific">Chitinophaga rupis</name>
    <dbReference type="NCBI Taxonomy" id="573321"/>
    <lineage>
        <taxon>Bacteria</taxon>
        <taxon>Pseudomonadati</taxon>
        <taxon>Bacteroidota</taxon>
        <taxon>Chitinophagia</taxon>
        <taxon>Chitinophagales</taxon>
        <taxon>Chitinophagaceae</taxon>
        <taxon>Chitinophaga</taxon>
    </lineage>
</organism>
<dbReference type="PROSITE" id="PS50113">
    <property type="entry name" value="PAC"/>
    <property type="match status" value="1"/>
</dbReference>
<dbReference type="GO" id="GO:0000155">
    <property type="term" value="F:phosphorelay sensor kinase activity"/>
    <property type="evidence" value="ECO:0007669"/>
    <property type="project" value="InterPro"/>
</dbReference>
<dbReference type="InterPro" id="IPR036890">
    <property type="entry name" value="HATPase_C_sf"/>
</dbReference>
<dbReference type="InterPro" id="IPR013767">
    <property type="entry name" value="PAS_fold"/>
</dbReference>
<dbReference type="NCBIfam" id="TIGR00229">
    <property type="entry name" value="sensory_box"/>
    <property type="match status" value="1"/>
</dbReference>
<dbReference type="Pfam" id="PF01627">
    <property type="entry name" value="Hpt"/>
    <property type="match status" value="1"/>
</dbReference>
<name>A0A1H7JHC5_9BACT</name>
<evidence type="ECO:0000256" key="2">
    <source>
        <dbReference type="ARBA" id="ARBA00004651"/>
    </source>
</evidence>
<dbReference type="SUPFAM" id="SSF55874">
    <property type="entry name" value="ATPase domain of HSP90 chaperone/DNA topoisomerase II/histidine kinase"/>
    <property type="match status" value="1"/>
</dbReference>
<dbReference type="SMART" id="SM00387">
    <property type="entry name" value="HATPase_c"/>
    <property type="match status" value="1"/>
</dbReference>
<feature type="domain" description="HPt" evidence="23">
    <location>
        <begin position="587"/>
        <end position="685"/>
    </location>
</feature>
<dbReference type="InterPro" id="IPR005467">
    <property type="entry name" value="His_kinase_dom"/>
</dbReference>
<dbReference type="Gene3D" id="1.20.120.160">
    <property type="entry name" value="HPT domain"/>
    <property type="match status" value="1"/>
</dbReference>
<dbReference type="Gene3D" id="3.30.450.20">
    <property type="entry name" value="PAS domain"/>
    <property type="match status" value="1"/>
</dbReference>
<dbReference type="FunFam" id="1.10.287.130:FF:000002">
    <property type="entry name" value="Two-component osmosensing histidine kinase"/>
    <property type="match status" value="1"/>
</dbReference>
<dbReference type="SMART" id="SM00448">
    <property type="entry name" value="REC"/>
    <property type="match status" value="1"/>
</dbReference>
<dbReference type="STRING" id="573321.SAMN04488505_101778"/>
<dbReference type="InterPro" id="IPR001789">
    <property type="entry name" value="Sig_transdc_resp-reg_receiver"/>
</dbReference>
<dbReference type="GO" id="GO:0005524">
    <property type="term" value="F:ATP binding"/>
    <property type="evidence" value="ECO:0007669"/>
    <property type="project" value="UniProtKB-KW"/>
</dbReference>
<dbReference type="InterPro" id="IPR004358">
    <property type="entry name" value="Sig_transdc_His_kin-like_C"/>
</dbReference>
<dbReference type="PROSITE" id="PS50110">
    <property type="entry name" value="RESPONSE_REGULATORY"/>
    <property type="match status" value="1"/>
</dbReference>
<dbReference type="InterPro" id="IPR001610">
    <property type="entry name" value="PAC"/>
</dbReference>
<dbReference type="SUPFAM" id="SSF55785">
    <property type="entry name" value="PYP-like sensor domain (PAS domain)"/>
    <property type="match status" value="1"/>
</dbReference>
<feature type="domain" description="Histidine kinase" evidence="19">
    <location>
        <begin position="206"/>
        <end position="427"/>
    </location>
</feature>
<dbReference type="InterPro" id="IPR036097">
    <property type="entry name" value="HisK_dim/P_sf"/>
</dbReference>
<dbReference type="Gene3D" id="1.10.287.130">
    <property type="match status" value="1"/>
</dbReference>
<dbReference type="PROSITE" id="PS50112">
    <property type="entry name" value="PAS"/>
    <property type="match status" value="1"/>
</dbReference>
<evidence type="ECO:0000256" key="6">
    <source>
        <dbReference type="ARBA" id="ARBA00022679"/>
    </source>
</evidence>
<evidence type="ECO:0000259" key="22">
    <source>
        <dbReference type="PROSITE" id="PS50113"/>
    </source>
</evidence>
<comment type="subunit">
    <text evidence="14">At low DSF concentrations, interacts with RpfF.</text>
</comment>
<dbReference type="PANTHER" id="PTHR45339">
    <property type="entry name" value="HYBRID SIGNAL TRANSDUCTION HISTIDINE KINASE J"/>
    <property type="match status" value="1"/>
</dbReference>
<evidence type="ECO:0000256" key="10">
    <source>
        <dbReference type="ARBA" id="ARBA00022840"/>
    </source>
</evidence>
<dbReference type="InterPro" id="IPR011006">
    <property type="entry name" value="CheY-like_superfamily"/>
</dbReference>
<dbReference type="SUPFAM" id="SSF47384">
    <property type="entry name" value="Homodimeric domain of signal transducing histidine kinase"/>
    <property type="match status" value="1"/>
</dbReference>
<dbReference type="Pfam" id="PF00512">
    <property type="entry name" value="HisKA"/>
    <property type="match status" value="1"/>
</dbReference>
<sequence>MPLKKPILIFLLISAAGFTWLLATARLPLVTDISIFLISVIALLWLNRDMGLLEKAKKELQEGEHKYLQLIQTAHVLLYVTNRGGYFTFVSKHAAALTGYTDAELLGQHYSMHIDPEMYDELMQYYLRQVREKIPVTHREFQIITKNGERKWVEQEVVVLYKDGEMKGYQCWLKDISERIKYEQELIHARKVAEDAKRQQEMFLANMSHEIRTPMNGIIGMTNLLLNTSLTLEQKEYIQATQQSASNLLAIINEILDFSKIRSGKMALEQIAFHFRELMDKTLLPLQLQAQQKGLHYSLEIADEVPDHLLGDPVRFTQIMVNLVENAIKFTPGGAIGIRCRVLATQNTRVRIGFEVSDTGIGIPADKQEIIFESFTQSNAENTRRYGGTGLGLAITRELVALQGGSLTVKSKEGAGTTFYCEIPFTKNLFLPETQSKGLAAATQLRPVLQGKMLLVAEDNIINQRVAYNTLHKAGARVDIAADGKQVLTLVQQKEYDCIIMDIQMPEMDGYTTTIQLRKQGIDTPVIAMTAAAIKGEREKCLQSGMNDYISKPFVPEELYMKILDNTPLPGPGVVDFGHLRSILYNDTAYIKEMLQEFLTTMPKNVQEIQEAIQQQDWKRAAFLAHRLKSSLGIVPIVNAMETTRDLEKEAEQGTNIPAIHEKVQQLSAIMDAACQEVVQEMERL</sequence>
<keyword evidence="7 18" id="KW-0812">Transmembrane</keyword>
<feature type="transmembrane region" description="Helical" evidence="18">
    <location>
        <begin position="7"/>
        <end position="23"/>
    </location>
</feature>
<protein>
    <recommendedName>
        <fullName evidence="15">Sensory/regulatory protein RpfC</fullName>
        <ecNumber evidence="3">2.7.13.3</ecNumber>
    </recommendedName>
</protein>
<keyword evidence="9" id="KW-0418">Kinase</keyword>
<dbReference type="InterPro" id="IPR003594">
    <property type="entry name" value="HATPase_dom"/>
</dbReference>
<dbReference type="EMBL" id="FOBB01000001">
    <property type="protein sequence ID" value="SEK72835.1"/>
    <property type="molecule type" value="Genomic_DNA"/>
</dbReference>
<evidence type="ECO:0000256" key="3">
    <source>
        <dbReference type="ARBA" id="ARBA00012438"/>
    </source>
</evidence>
<dbReference type="EC" id="2.7.13.3" evidence="3"/>
<keyword evidence="25" id="KW-1185">Reference proteome</keyword>
<dbReference type="InterPro" id="IPR000014">
    <property type="entry name" value="PAS"/>
</dbReference>
<evidence type="ECO:0000256" key="14">
    <source>
        <dbReference type="ARBA" id="ARBA00064003"/>
    </source>
</evidence>
<dbReference type="CDD" id="cd00082">
    <property type="entry name" value="HisKA"/>
    <property type="match status" value="1"/>
</dbReference>
<keyword evidence="10" id="KW-0067">ATP-binding</keyword>
<evidence type="ECO:0000256" key="17">
    <source>
        <dbReference type="PROSITE-ProRule" id="PRU00169"/>
    </source>
</evidence>